<keyword evidence="2" id="KW-1185">Reference proteome</keyword>
<dbReference type="EMBL" id="CP045503">
    <property type="protein sequence ID" value="QXP44787.1"/>
    <property type="molecule type" value="Genomic_DNA"/>
</dbReference>
<accession>A0ABX8S2Y7</accession>
<dbReference type="RefSeq" id="WP_185965684.1">
    <property type="nucleotide sequence ID" value="NZ_CP045503.2"/>
</dbReference>
<reference evidence="1" key="1">
    <citation type="submission" date="2021-07" db="EMBL/GenBank/DDBJ databases">
        <title>Shewanella sp. YLB-07 whole genome sequence.</title>
        <authorList>
            <person name="Yu L."/>
        </authorList>
    </citation>
    <scope>NUCLEOTIDE SEQUENCE</scope>
    <source>
        <strain evidence="1">YLB-08</strain>
    </source>
</reference>
<proteinExistence type="predicted"/>
<gene>
    <name evidence="1" type="ORF">FM038_25405</name>
</gene>
<evidence type="ECO:0000313" key="1">
    <source>
        <dbReference type="EMBL" id="QXP44787.1"/>
    </source>
</evidence>
<protein>
    <submittedName>
        <fullName evidence="1">Uncharacterized protein</fullName>
    </submittedName>
</protein>
<name>A0ABX8S2Y7_9GAMM</name>
<organism evidence="1 2">
    <name type="scientific">Shewanella eurypsychrophilus</name>
    <dbReference type="NCBI Taxonomy" id="2593656"/>
    <lineage>
        <taxon>Bacteria</taxon>
        <taxon>Pseudomonadati</taxon>
        <taxon>Pseudomonadota</taxon>
        <taxon>Gammaproteobacteria</taxon>
        <taxon>Alteromonadales</taxon>
        <taxon>Shewanellaceae</taxon>
        <taxon>Shewanella</taxon>
    </lineage>
</organism>
<evidence type="ECO:0000313" key="2">
    <source>
        <dbReference type="Proteomes" id="UP000316416"/>
    </source>
</evidence>
<sequence>MNINFTPDEYRALVAYANKKDKAAQRIIHDIVINTIGKDADLAEGNQHGSRGTISSSSSR</sequence>
<dbReference type="Proteomes" id="UP000316416">
    <property type="component" value="Chromosome"/>
</dbReference>